<gene>
    <name evidence="9" type="ORF">PUV54_05675</name>
</gene>
<keyword evidence="4" id="KW-0378">Hydrolase</keyword>
<keyword evidence="10" id="KW-1185">Reference proteome</keyword>
<reference evidence="9" key="1">
    <citation type="submission" date="2023-02" db="EMBL/GenBank/DDBJ databases">
        <title>Genome sequence of Hyphococcus flavus.</title>
        <authorList>
            <person name="Rong J.-C."/>
            <person name="Zhao Q."/>
            <person name="Yi M."/>
            <person name="Wu J.-Y."/>
        </authorList>
    </citation>
    <scope>NUCLEOTIDE SEQUENCE</scope>
    <source>
        <strain evidence="9">MCCC 1K03223</strain>
    </source>
</reference>
<dbReference type="PANTHER" id="PTHR11705:SF143">
    <property type="entry name" value="SLL0236 PROTEIN"/>
    <property type="match status" value="1"/>
</dbReference>
<dbReference type="GO" id="GO:0004181">
    <property type="term" value="F:metallocarboxypeptidase activity"/>
    <property type="evidence" value="ECO:0007669"/>
    <property type="project" value="InterPro"/>
</dbReference>
<sequence>MFRQISRLMFATVYSVAVALVAPAFAQNQDDFAFWPGATYDASIPTLQSIAGHENGERITKPEDVVAYFQALEAVAPDRIKVWEYARTWQGRPLIYAAISSPENIARLDDVRTGVAALADPRATNRAEADRLISSLPGSTWIAYGVHGNEISSTDAAIMTAYHLLAAQNDERVQKIMNETIVFIDPMQNPDGRARFIHNFETSEGLEPQASRLAAERNEPWPNGRTNHYLFDMNRDWFALTQPETVGRIRILREWMPLVFVDAHEMGSDSTYYFAPEAVPYNPHLAADQRASLELFGRNNARWFDRFGFDYFTREVFDAFYPGYGASWPSYYGAIAMTYEQASARGLKARRNTGEEFHYRDTVRQHFVTSLSTAEVTADNSEKFLREFYSYRVSAIEEGRTENVRSFIFPATRDAAGARKIASLLTTQGAEVIQANAAFQACGASYDAGAYIINLNQPSKRLLRTLLDENIEIEQGFLEEQERLRSKNLPDQIYDVTAWSLAQMFNVEMDACGSLVIAGDFSPFDPTASEGGLTNPDASVAFLVNWGERPAARLLALALRRGLTVYSSDLPFTLAEGEMQFNAGALIFKREDNPDNLPAILEEIVGETGAEVIGVSDSWATSGPNFGSFNVVKMPAPRVAIAWDMPTNPYSAGNTRYVIERQFDYPVTAIRMSQLGSRYLDNFDVLVLPAAWGDYTQEVGAAGAERIKDWVDRGGVLIGAAGALRFMANPEVGLLSSRRENAAKENGVAAPGDDATVEGKIIEDEQGFLNAVEPKTESPDPSAGVMVKAVVDSDHWLAAGVAPELNVLVRGGDIYTPVDLNTGTNVARFAGANELVVGGHLWEQTRDQLAYKPFVIAEPRGAGQVIAFTQDPTVRAYLDGLNLIYMNAIFRGAAHATPPR</sequence>
<keyword evidence="7" id="KW-0732">Signal</keyword>
<evidence type="ECO:0000256" key="7">
    <source>
        <dbReference type="SAM" id="SignalP"/>
    </source>
</evidence>
<protein>
    <submittedName>
        <fullName evidence="9">M14 family zinc carboxypeptidase</fullName>
    </submittedName>
</protein>
<evidence type="ECO:0000256" key="6">
    <source>
        <dbReference type="ARBA" id="ARBA00023049"/>
    </source>
</evidence>
<dbReference type="SUPFAM" id="SSF52317">
    <property type="entry name" value="Class I glutamine amidotransferase-like"/>
    <property type="match status" value="1"/>
</dbReference>
<dbReference type="InterPro" id="IPR000834">
    <property type="entry name" value="Peptidase_M14"/>
</dbReference>
<evidence type="ECO:0000256" key="1">
    <source>
        <dbReference type="ARBA" id="ARBA00001947"/>
    </source>
</evidence>
<feature type="signal peptide" evidence="7">
    <location>
        <begin position="1"/>
        <end position="26"/>
    </location>
</feature>
<dbReference type="SUPFAM" id="SSF53187">
    <property type="entry name" value="Zn-dependent exopeptidases"/>
    <property type="match status" value="1"/>
</dbReference>
<dbReference type="RefSeq" id="WP_274494624.1">
    <property type="nucleotide sequence ID" value="NZ_CP118166.1"/>
</dbReference>
<dbReference type="Pfam" id="PF00246">
    <property type="entry name" value="Peptidase_M14"/>
    <property type="match status" value="1"/>
</dbReference>
<comment type="similarity">
    <text evidence="2">Belongs to the peptidase M14 family.</text>
</comment>
<evidence type="ECO:0000313" key="10">
    <source>
        <dbReference type="Proteomes" id="UP001214043"/>
    </source>
</evidence>
<evidence type="ECO:0000256" key="5">
    <source>
        <dbReference type="ARBA" id="ARBA00022833"/>
    </source>
</evidence>
<evidence type="ECO:0000256" key="2">
    <source>
        <dbReference type="ARBA" id="ARBA00005988"/>
    </source>
</evidence>
<proteinExistence type="inferred from homology"/>
<accession>A0AAE9ZL79</accession>
<dbReference type="GO" id="GO:0006508">
    <property type="term" value="P:proteolysis"/>
    <property type="evidence" value="ECO:0007669"/>
    <property type="project" value="UniProtKB-KW"/>
</dbReference>
<evidence type="ECO:0000259" key="8">
    <source>
        <dbReference type="Pfam" id="PF00246"/>
    </source>
</evidence>
<keyword evidence="6" id="KW-0482">Metalloprotease</keyword>
<dbReference type="InterPro" id="IPR029062">
    <property type="entry name" value="Class_I_gatase-like"/>
</dbReference>
<dbReference type="PANTHER" id="PTHR11705">
    <property type="entry name" value="PROTEASE FAMILY M14 CARBOXYPEPTIDASE A,B"/>
    <property type="match status" value="1"/>
</dbReference>
<organism evidence="9 10">
    <name type="scientific">Hyphococcus flavus</name>
    <dbReference type="NCBI Taxonomy" id="1866326"/>
    <lineage>
        <taxon>Bacteria</taxon>
        <taxon>Pseudomonadati</taxon>
        <taxon>Pseudomonadota</taxon>
        <taxon>Alphaproteobacteria</taxon>
        <taxon>Parvularculales</taxon>
        <taxon>Parvularculaceae</taxon>
        <taxon>Hyphococcus</taxon>
    </lineage>
</organism>
<dbReference type="Proteomes" id="UP001214043">
    <property type="component" value="Chromosome"/>
</dbReference>
<evidence type="ECO:0000256" key="4">
    <source>
        <dbReference type="ARBA" id="ARBA00022801"/>
    </source>
</evidence>
<evidence type="ECO:0000256" key="3">
    <source>
        <dbReference type="ARBA" id="ARBA00022670"/>
    </source>
</evidence>
<name>A0AAE9ZL79_9PROT</name>
<dbReference type="EMBL" id="CP118166">
    <property type="protein sequence ID" value="WDI32685.1"/>
    <property type="molecule type" value="Genomic_DNA"/>
</dbReference>
<dbReference type="Gene3D" id="3.40.630.10">
    <property type="entry name" value="Zn peptidases"/>
    <property type="match status" value="1"/>
</dbReference>
<keyword evidence="9" id="KW-0121">Carboxypeptidase</keyword>
<dbReference type="AlphaFoldDB" id="A0AAE9ZL79"/>
<feature type="domain" description="Peptidase M14" evidence="8">
    <location>
        <begin position="66"/>
        <end position="240"/>
    </location>
</feature>
<comment type="cofactor">
    <cofactor evidence="1">
        <name>Zn(2+)</name>
        <dbReference type="ChEBI" id="CHEBI:29105"/>
    </cofactor>
</comment>
<keyword evidence="3" id="KW-0645">Protease</keyword>
<dbReference type="GO" id="GO:0008270">
    <property type="term" value="F:zinc ion binding"/>
    <property type="evidence" value="ECO:0007669"/>
    <property type="project" value="InterPro"/>
</dbReference>
<keyword evidence="5" id="KW-0862">Zinc</keyword>
<dbReference type="KEGG" id="hfl:PUV54_05675"/>
<evidence type="ECO:0000313" key="9">
    <source>
        <dbReference type="EMBL" id="WDI32685.1"/>
    </source>
</evidence>
<dbReference type="GO" id="GO:0005615">
    <property type="term" value="C:extracellular space"/>
    <property type="evidence" value="ECO:0007669"/>
    <property type="project" value="TreeGrafter"/>
</dbReference>
<feature type="chain" id="PRO_5042153746" evidence="7">
    <location>
        <begin position="27"/>
        <end position="900"/>
    </location>
</feature>